<dbReference type="SUPFAM" id="SSF48576">
    <property type="entry name" value="Terpenoid synthases"/>
    <property type="match status" value="1"/>
</dbReference>
<evidence type="ECO:0000256" key="2">
    <source>
        <dbReference type="ARBA" id="ARBA00006706"/>
    </source>
</evidence>
<dbReference type="GO" id="GO:1990234">
    <property type="term" value="C:transferase complex"/>
    <property type="evidence" value="ECO:0007669"/>
    <property type="project" value="TreeGrafter"/>
</dbReference>
<evidence type="ECO:0008006" key="11">
    <source>
        <dbReference type="Google" id="ProtNLM"/>
    </source>
</evidence>
<dbReference type="AlphaFoldDB" id="A0A292PTH5"/>
<dbReference type="EMBL" id="LN891048">
    <property type="protein sequence ID" value="CUS10424.1"/>
    <property type="molecule type" value="Genomic_DNA"/>
</dbReference>
<evidence type="ECO:0000313" key="10">
    <source>
        <dbReference type="Proteomes" id="UP001412239"/>
    </source>
</evidence>
<reference evidence="9" key="1">
    <citation type="submission" date="2015-10" db="EMBL/GenBank/DDBJ databases">
        <authorList>
            <person name="Regsiter A."/>
            <person name="william w."/>
        </authorList>
    </citation>
    <scope>NUCLEOTIDE SEQUENCE</scope>
    <source>
        <strain evidence="9">Montdore</strain>
    </source>
</reference>
<comment type="cofactor">
    <cofactor evidence="1">
        <name>Mg(2+)</name>
        <dbReference type="ChEBI" id="CHEBI:18420"/>
    </cofactor>
</comment>
<dbReference type="GO" id="GO:0043386">
    <property type="term" value="P:mycotoxin biosynthetic process"/>
    <property type="evidence" value="ECO:0007669"/>
    <property type="project" value="UniProtKB-ARBA"/>
</dbReference>
<dbReference type="InterPro" id="IPR033749">
    <property type="entry name" value="Polyprenyl_synt_CS"/>
</dbReference>
<dbReference type="Pfam" id="PF00348">
    <property type="entry name" value="polyprenyl_synt"/>
    <property type="match status" value="1"/>
</dbReference>
<keyword evidence="10" id="KW-1185">Reference proteome</keyword>
<dbReference type="GO" id="GO:0006744">
    <property type="term" value="P:ubiquinone biosynthetic process"/>
    <property type="evidence" value="ECO:0007669"/>
    <property type="project" value="TreeGrafter"/>
</dbReference>
<evidence type="ECO:0000256" key="1">
    <source>
        <dbReference type="ARBA" id="ARBA00001946"/>
    </source>
</evidence>
<keyword evidence="3 7" id="KW-0808">Transferase</keyword>
<dbReference type="GO" id="GO:0004659">
    <property type="term" value="F:prenyltransferase activity"/>
    <property type="evidence" value="ECO:0007669"/>
    <property type="project" value="InterPro"/>
</dbReference>
<dbReference type="CDD" id="cd00685">
    <property type="entry name" value="Trans_IPPS_HT"/>
    <property type="match status" value="1"/>
</dbReference>
<evidence type="ECO:0000256" key="3">
    <source>
        <dbReference type="ARBA" id="ARBA00022679"/>
    </source>
</evidence>
<keyword evidence="5" id="KW-0460">Magnesium</keyword>
<dbReference type="Proteomes" id="UP001412239">
    <property type="component" value="Unassembled WGS sequence"/>
</dbReference>
<comment type="similarity">
    <text evidence="2 7">Belongs to the FPP/GGPP synthase family.</text>
</comment>
<feature type="compositionally biased region" description="Low complexity" evidence="8">
    <location>
        <begin position="40"/>
        <end position="52"/>
    </location>
</feature>
<dbReference type="GO" id="GO:0046872">
    <property type="term" value="F:metal ion binding"/>
    <property type="evidence" value="ECO:0007669"/>
    <property type="project" value="UniProtKB-KW"/>
</dbReference>
<evidence type="ECO:0000256" key="8">
    <source>
        <dbReference type="SAM" id="MobiDB-lite"/>
    </source>
</evidence>
<dbReference type="PANTHER" id="PTHR12001:SF69">
    <property type="entry name" value="ALL TRANS-POLYPRENYL-DIPHOSPHATE SYNTHASE PDSS1"/>
    <property type="match status" value="1"/>
</dbReference>
<sequence>MASSLRRVLPLTRGGNNGNGLTRYVRALLPLRRSSGYGSTSAATSPLADLTLPPTPPAPSTLPLGNTHPPPRRRINPEEVVAPELTHLKSQISLLCSTNLPGLDKTSKYYLQANGKLFRPMVIFLMSRATAIAPKRQNWQHASAELEKTFNSTVAPSEILRDTNPDLALLSSRLMPVDILGPAGVSATATGGGVQVLGTQRRLAEIVELIHTATLLHDDVLDQAETRRGKPSAIALSGNKLSILAGDYMLGRASVYLARLRNPEVIELLAEVIAELVKGELFQLQNTATSAAAVDFTNKPSREAYLRDSLEYYLEKTYLKSASLISKSCRATTVLGGATEEVAAKAYVYGRHLGLAFQLVDDVLDYTSSNEQIGKPAGADLELGLATAPVLYACEEFGELGEMIERRFCLDGDVEKARALVHKSDGIDRTLALAESFCVTARQAISSFPPSEAKDGLEEVLEMVLTRKR</sequence>
<organism evidence="9 10">
    <name type="scientific">Tuber aestivum</name>
    <name type="common">summer truffle</name>
    <dbReference type="NCBI Taxonomy" id="59557"/>
    <lineage>
        <taxon>Eukaryota</taxon>
        <taxon>Fungi</taxon>
        <taxon>Dikarya</taxon>
        <taxon>Ascomycota</taxon>
        <taxon>Pezizomycotina</taxon>
        <taxon>Pezizomycetes</taxon>
        <taxon>Pezizales</taxon>
        <taxon>Tuberaceae</taxon>
        <taxon>Tuber</taxon>
    </lineage>
</organism>
<protein>
    <recommendedName>
        <fullName evidence="11">Dimethylallyltranstransferase</fullName>
    </recommendedName>
</protein>
<keyword evidence="6" id="KW-0414">Isoprene biosynthesis</keyword>
<name>A0A292PTH5_9PEZI</name>
<evidence type="ECO:0000256" key="7">
    <source>
        <dbReference type="RuleBase" id="RU004466"/>
    </source>
</evidence>
<keyword evidence="4" id="KW-0479">Metal-binding</keyword>
<proteinExistence type="inferred from homology"/>
<dbReference type="PANTHER" id="PTHR12001">
    <property type="entry name" value="GERANYLGERANYL PYROPHOSPHATE SYNTHASE"/>
    <property type="match status" value="1"/>
</dbReference>
<gene>
    <name evidence="9" type="ORF">GSTUAT00005505001</name>
</gene>
<dbReference type="PROSITE" id="PS00723">
    <property type="entry name" value="POLYPRENYL_SYNTHASE_1"/>
    <property type="match status" value="1"/>
</dbReference>
<evidence type="ECO:0000313" key="9">
    <source>
        <dbReference type="EMBL" id="CUS10424.1"/>
    </source>
</evidence>
<dbReference type="InterPro" id="IPR000092">
    <property type="entry name" value="Polyprenyl_synt"/>
</dbReference>
<dbReference type="GO" id="GO:0008299">
    <property type="term" value="P:isoprenoid biosynthetic process"/>
    <property type="evidence" value="ECO:0007669"/>
    <property type="project" value="UniProtKB-KW"/>
</dbReference>
<dbReference type="InterPro" id="IPR008949">
    <property type="entry name" value="Isoprenoid_synthase_dom_sf"/>
</dbReference>
<dbReference type="PROSITE" id="PS00444">
    <property type="entry name" value="POLYPRENYL_SYNTHASE_2"/>
    <property type="match status" value="1"/>
</dbReference>
<accession>A0A292PTH5</accession>
<evidence type="ECO:0000256" key="6">
    <source>
        <dbReference type="ARBA" id="ARBA00023229"/>
    </source>
</evidence>
<evidence type="ECO:0000256" key="4">
    <source>
        <dbReference type="ARBA" id="ARBA00022723"/>
    </source>
</evidence>
<feature type="region of interest" description="Disordered" evidence="8">
    <location>
        <begin position="40"/>
        <end position="70"/>
    </location>
</feature>
<dbReference type="Gene3D" id="1.10.600.10">
    <property type="entry name" value="Farnesyl Diphosphate Synthase"/>
    <property type="match status" value="1"/>
</dbReference>
<dbReference type="SFLD" id="SFLDS00005">
    <property type="entry name" value="Isoprenoid_Synthase_Type_I"/>
    <property type="match status" value="1"/>
</dbReference>
<dbReference type="GO" id="GO:0046165">
    <property type="term" value="P:alcohol biosynthetic process"/>
    <property type="evidence" value="ECO:0007669"/>
    <property type="project" value="UniProtKB-ARBA"/>
</dbReference>
<evidence type="ECO:0000256" key="5">
    <source>
        <dbReference type="ARBA" id="ARBA00022842"/>
    </source>
</evidence>